<keyword evidence="2" id="KW-0813">Transport</keyword>
<feature type="transmembrane region" description="Helical" evidence="6">
    <location>
        <begin position="74"/>
        <end position="97"/>
    </location>
</feature>
<dbReference type="Pfam" id="PF07690">
    <property type="entry name" value="MFS_1"/>
    <property type="match status" value="1"/>
</dbReference>
<dbReference type="Gene3D" id="1.20.1250.20">
    <property type="entry name" value="MFS general substrate transporter like domains"/>
    <property type="match status" value="2"/>
</dbReference>
<dbReference type="KEGG" id="bko:CKF48_14110"/>
<dbReference type="GO" id="GO:0022857">
    <property type="term" value="F:transmembrane transporter activity"/>
    <property type="evidence" value="ECO:0007669"/>
    <property type="project" value="InterPro"/>
</dbReference>
<keyword evidence="3 6" id="KW-0812">Transmembrane</keyword>
<feature type="transmembrane region" description="Helical" evidence="6">
    <location>
        <begin position="103"/>
        <end position="125"/>
    </location>
</feature>
<feature type="transmembrane region" description="Helical" evidence="6">
    <location>
        <begin position="222"/>
        <end position="242"/>
    </location>
</feature>
<comment type="subcellular location">
    <subcellularLocation>
        <location evidence="1">Cell membrane</location>
        <topology evidence="1">Multi-pass membrane protein</topology>
    </subcellularLocation>
</comment>
<evidence type="ECO:0000313" key="9">
    <source>
        <dbReference type="Proteomes" id="UP000215137"/>
    </source>
</evidence>
<feature type="transmembrane region" description="Helical" evidence="6">
    <location>
        <begin position="399"/>
        <end position="418"/>
    </location>
</feature>
<organism evidence="8 9">
    <name type="scientific">Cytobacillus kochii</name>
    <dbReference type="NCBI Taxonomy" id="859143"/>
    <lineage>
        <taxon>Bacteria</taxon>
        <taxon>Bacillati</taxon>
        <taxon>Bacillota</taxon>
        <taxon>Bacilli</taxon>
        <taxon>Bacillales</taxon>
        <taxon>Bacillaceae</taxon>
        <taxon>Cytobacillus</taxon>
    </lineage>
</organism>
<evidence type="ECO:0000256" key="6">
    <source>
        <dbReference type="SAM" id="Phobius"/>
    </source>
</evidence>
<dbReference type="SUPFAM" id="SSF103473">
    <property type="entry name" value="MFS general substrate transporter"/>
    <property type="match status" value="1"/>
</dbReference>
<feature type="transmembrane region" description="Helical" evidence="6">
    <location>
        <begin position="424"/>
        <end position="445"/>
    </location>
</feature>
<dbReference type="InterPro" id="IPR036259">
    <property type="entry name" value="MFS_trans_sf"/>
</dbReference>
<dbReference type="PANTHER" id="PTHR42718">
    <property type="entry name" value="MAJOR FACILITATOR SUPERFAMILY MULTIDRUG TRANSPORTER MFSC"/>
    <property type="match status" value="1"/>
</dbReference>
<feature type="transmembrane region" description="Helical" evidence="6">
    <location>
        <begin position="295"/>
        <end position="315"/>
    </location>
</feature>
<evidence type="ECO:0000256" key="1">
    <source>
        <dbReference type="ARBA" id="ARBA00004651"/>
    </source>
</evidence>
<dbReference type="OrthoDB" id="9781156at2"/>
<keyword evidence="4 6" id="KW-1133">Transmembrane helix</keyword>
<feature type="transmembrane region" description="Helical" evidence="6">
    <location>
        <begin position="44"/>
        <end position="62"/>
    </location>
</feature>
<feature type="domain" description="Major facilitator superfamily (MFS) profile" evidence="7">
    <location>
        <begin position="9"/>
        <end position="451"/>
    </location>
</feature>
<feature type="transmembrane region" description="Helical" evidence="6">
    <location>
        <begin position="137"/>
        <end position="156"/>
    </location>
</feature>
<evidence type="ECO:0000256" key="2">
    <source>
        <dbReference type="ARBA" id="ARBA00022448"/>
    </source>
</evidence>
<dbReference type="InterPro" id="IPR011701">
    <property type="entry name" value="MFS"/>
</dbReference>
<feature type="transmembrane region" description="Helical" evidence="6">
    <location>
        <begin position="12"/>
        <end position="32"/>
    </location>
</feature>
<feature type="transmembrane region" description="Helical" evidence="6">
    <location>
        <begin position="262"/>
        <end position="283"/>
    </location>
</feature>
<evidence type="ECO:0000256" key="3">
    <source>
        <dbReference type="ARBA" id="ARBA00022692"/>
    </source>
</evidence>
<dbReference type="PROSITE" id="PS50850">
    <property type="entry name" value="MFS"/>
    <property type="match status" value="1"/>
</dbReference>
<evidence type="ECO:0000259" key="7">
    <source>
        <dbReference type="PROSITE" id="PS50850"/>
    </source>
</evidence>
<feature type="transmembrane region" description="Helical" evidence="6">
    <location>
        <begin position="327"/>
        <end position="346"/>
    </location>
</feature>
<feature type="transmembrane region" description="Helical" evidence="6">
    <location>
        <begin position="352"/>
        <end position="378"/>
    </location>
</feature>
<dbReference type="RefSeq" id="WP_095371931.1">
    <property type="nucleotide sequence ID" value="NZ_CP022983.1"/>
</dbReference>
<proteinExistence type="predicted"/>
<name>A0A248TJM7_9BACI</name>
<evidence type="ECO:0000313" key="8">
    <source>
        <dbReference type="EMBL" id="ASV68361.1"/>
    </source>
</evidence>
<dbReference type="PANTHER" id="PTHR42718:SF9">
    <property type="entry name" value="MAJOR FACILITATOR SUPERFAMILY MULTIDRUG TRANSPORTER MFSC"/>
    <property type="match status" value="1"/>
</dbReference>
<dbReference type="GO" id="GO:0005886">
    <property type="term" value="C:plasma membrane"/>
    <property type="evidence" value="ECO:0007669"/>
    <property type="project" value="UniProtKB-SubCell"/>
</dbReference>
<sequence length="466" mass="50609">MEEKSVNRSFHILCIGILLVVFAEATHIPAYPKMLEHFDLTAGYSVYMQLGFALGLTGFQPMMGWLSDSFGQKIVILIGSGLLTIGSIMVAIAPSFWLLVFGLFLKGFAGAAVIPAGVNFVGTVYTDSMRGKMMGVYGFYTVVGGLIGPILSGVLVDRIGWSSIFWLCSVFGIIAFLLFTFGVPSVQRSKKSTIDWLGVIFVFLLLAGLLTIPTFINQYGVTSWMWSPALVVAVVSFIFLIIVEKRTKQPLLDIDYAKTRHFWVPSIIAIIMYMSFSSVMYLLTFFVQSVQGHSSTVVGLLQFPLFLTMAICNLISGRLMSKIQPVHLILCSIFLLNGGVSMLIFANEDTSFVYLFISMSLIGSAIGTVGPIVKALVVSRAPVTRVGVVSFTYLTIENVASRVGASFALVTFAIFAAGGNGAKGLSSTAVLLTIFTTLSLFFIFLMPKGEEKEAPASVSQKQTIEK</sequence>
<dbReference type="Proteomes" id="UP000215137">
    <property type="component" value="Chromosome"/>
</dbReference>
<keyword evidence="5 6" id="KW-0472">Membrane</keyword>
<dbReference type="AlphaFoldDB" id="A0A248TJM7"/>
<dbReference type="EMBL" id="CP022983">
    <property type="protein sequence ID" value="ASV68361.1"/>
    <property type="molecule type" value="Genomic_DNA"/>
</dbReference>
<keyword evidence="9" id="KW-1185">Reference proteome</keyword>
<evidence type="ECO:0000256" key="5">
    <source>
        <dbReference type="ARBA" id="ARBA00023136"/>
    </source>
</evidence>
<feature type="transmembrane region" description="Helical" evidence="6">
    <location>
        <begin position="196"/>
        <end position="216"/>
    </location>
</feature>
<dbReference type="InterPro" id="IPR020846">
    <property type="entry name" value="MFS_dom"/>
</dbReference>
<accession>A0A248TJM7</accession>
<protein>
    <recommendedName>
        <fullName evidence="7">Major facilitator superfamily (MFS) profile domain-containing protein</fullName>
    </recommendedName>
</protein>
<evidence type="ECO:0000256" key="4">
    <source>
        <dbReference type="ARBA" id="ARBA00022989"/>
    </source>
</evidence>
<reference evidence="8 9" key="1">
    <citation type="submission" date="2017-08" db="EMBL/GenBank/DDBJ databases">
        <title>Complete Genome Sequence of Bacillus kochii Oregon-R-modENCODE STRAIN BDGP4, isolated from Drosophila melanogaster gut.</title>
        <authorList>
            <person name="Wan K.H."/>
            <person name="Yu C."/>
            <person name="Park S."/>
            <person name="Hammonds A.S."/>
            <person name="Booth B.W."/>
            <person name="Celniker S.E."/>
        </authorList>
    </citation>
    <scope>NUCLEOTIDE SEQUENCE [LARGE SCALE GENOMIC DNA]</scope>
    <source>
        <strain evidence="8 9">BDGP4</strain>
    </source>
</reference>
<gene>
    <name evidence="8" type="ORF">CKF48_14110</name>
</gene>
<dbReference type="CDD" id="cd17321">
    <property type="entry name" value="MFS_MMR_MDR_like"/>
    <property type="match status" value="1"/>
</dbReference>
<feature type="transmembrane region" description="Helical" evidence="6">
    <location>
        <begin position="162"/>
        <end position="184"/>
    </location>
</feature>